<evidence type="ECO:0000313" key="5">
    <source>
        <dbReference type="Proteomes" id="UP000315353"/>
    </source>
</evidence>
<dbReference type="EMBL" id="CP009246">
    <property type="protein sequence ID" value="APT86027.1"/>
    <property type="molecule type" value="Genomic_DNA"/>
</dbReference>
<evidence type="ECO:0000313" key="4">
    <source>
        <dbReference type="Proteomes" id="UP000185479"/>
    </source>
</evidence>
<keyword evidence="4" id="KW-1185">Reference proteome</keyword>
<keyword evidence="1" id="KW-1133">Transmembrane helix</keyword>
<evidence type="ECO:0000313" key="3">
    <source>
        <dbReference type="EMBL" id="GEB97201.1"/>
    </source>
</evidence>
<dbReference type="GeneID" id="82879430"/>
<feature type="transmembrane region" description="Helical" evidence="1">
    <location>
        <begin position="13"/>
        <end position="35"/>
    </location>
</feature>
<dbReference type="InterPro" id="IPR021373">
    <property type="entry name" value="DUF2993"/>
</dbReference>
<organism evidence="2 4">
    <name type="scientific">Corynebacterium flavescens</name>
    <dbReference type="NCBI Taxonomy" id="28028"/>
    <lineage>
        <taxon>Bacteria</taxon>
        <taxon>Bacillati</taxon>
        <taxon>Actinomycetota</taxon>
        <taxon>Actinomycetes</taxon>
        <taxon>Mycobacteriales</taxon>
        <taxon>Corynebacteriaceae</taxon>
        <taxon>Corynebacterium</taxon>
    </lineage>
</organism>
<keyword evidence="1" id="KW-0812">Transmembrane</keyword>
<protein>
    <submittedName>
        <fullName evidence="2">Uncharacterized protein</fullName>
    </submittedName>
</protein>
<dbReference type="STRING" id="28028.CFLV_01675"/>
<evidence type="ECO:0000256" key="1">
    <source>
        <dbReference type="SAM" id="Phobius"/>
    </source>
</evidence>
<dbReference type="OrthoDB" id="4424949at2"/>
<evidence type="ECO:0000313" key="2">
    <source>
        <dbReference type="EMBL" id="APT86027.1"/>
    </source>
</evidence>
<reference evidence="3 5" key="2">
    <citation type="submission" date="2019-06" db="EMBL/GenBank/DDBJ databases">
        <title>Whole genome shotgun sequence of Corynebacterium flavescens NBRC 14136.</title>
        <authorList>
            <person name="Hosoyama A."/>
            <person name="Uohara A."/>
            <person name="Ohji S."/>
            <person name="Ichikawa N."/>
        </authorList>
    </citation>
    <scope>NUCLEOTIDE SEQUENCE [LARGE SCALE GENOMIC DNA]</scope>
    <source>
        <strain evidence="3 5">NBRC 14136</strain>
    </source>
</reference>
<dbReference type="Pfam" id="PF11209">
    <property type="entry name" value="LmeA"/>
    <property type="match status" value="1"/>
</dbReference>
<dbReference type="KEGG" id="cfc:CFLV_01675"/>
<dbReference type="Proteomes" id="UP000185479">
    <property type="component" value="Chromosome"/>
</dbReference>
<proteinExistence type="predicted"/>
<reference evidence="2 4" key="1">
    <citation type="submission" date="2014-08" db="EMBL/GenBank/DDBJ databases">
        <title>Complete genome sequence of Corynebacterium flavescens OJ8(T)(=DSM 20296(T)), isolated from cheese.</title>
        <authorList>
            <person name="Ruckert C."/>
            <person name="Albersmeier A."/>
            <person name="Winkler A."/>
            <person name="Kalinowski J."/>
        </authorList>
    </citation>
    <scope>NUCLEOTIDE SEQUENCE [LARGE SCALE GENOMIC DNA]</scope>
    <source>
        <strain evidence="2 4">OJ8</strain>
    </source>
</reference>
<dbReference type="EMBL" id="BJNB01000007">
    <property type="protein sequence ID" value="GEB97201.1"/>
    <property type="molecule type" value="Genomic_DNA"/>
</dbReference>
<name>A0A1L7CJK1_CORFL</name>
<sequence length="265" mass="27639">MASQDSASKAWKIFVGVLVGLLLILLIAEFGLRWYMGRQMTSQFMETTQAEGLEVTEKPSVSFGASPLTLGMLGGKISQMNMSTPSTLQIEGTEVKGQPAADIELRDLSVASAPVAGQMRATTTLPDDFLLATFQKSIAEQSDNATLGNMVITSITTNAEDNTIDVEFGGGLASLALEPSANNGVLDIATRKAAVFGMNLPDQATAALSDSLREGVQEQFVGSQLHVDAVEVGSGELKLTVAGTNVPLKELSSAVSTAPGETNAA</sequence>
<dbReference type="AlphaFoldDB" id="A0A1L7CJK1"/>
<gene>
    <name evidence="3" type="ORF">CFL01nite_06960</name>
    <name evidence="2" type="ORF">CFLV_01675</name>
</gene>
<accession>A0A1L7CJK1</accession>
<dbReference type="RefSeq" id="WP_075729029.1">
    <property type="nucleotide sequence ID" value="NZ_BJNB01000007.1"/>
</dbReference>
<dbReference type="Proteomes" id="UP000315353">
    <property type="component" value="Unassembled WGS sequence"/>
</dbReference>
<keyword evidence="1" id="KW-0472">Membrane</keyword>